<reference evidence="1 2" key="1">
    <citation type="submission" date="2020-05" db="EMBL/GenBank/DDBJ databases">
        <title>Identification and distribution of gene clusters putatively required for synthesis of sphingolipid metabolism inhibitors in phylogenetically diverse species of the filamentous fungus Fusarium.</title>
        <authorList>
            <person name="Kim H.-S."/>
            <person name="Busman M."/>
            <person name="Brown D.W."/>
            <person name="Divon H."/>
            <person name="Uhlig S."/>
            <person name="Proctor R.H."/>
        </authorList>
    </citation>
    <scope>NUCLEOTIDE SEQUENCE [LARGE SCALE GENOMIC DNA]</scope>
    <source>
        <strain evidence="1 2">NRRL 13617</strain>
    </source>
</reference>
<organism evidence="1 2">
    <name type="scientific">Fusarium phyllophilum</name>
    <dbReference type="NCBI Taxonomy" id="47803"/>
    <lineage>
        <taxon>Eukaryota</taxon>
        <taxon>Fungi</taxon>
        <taxon>Dikarya</taxon>
        <taxon>Ascomycota</taxon>
        <taxon>Pezizomycotina</taxon>
        <taxon>Sordariomycetes</taxon>
        <taxon>Hypocreomycetidae</taxon>
        <taxon>Hypocreales</taxon>
        <taxon>Nectriaceae</taxon>
        <taxon>Fusarium</taxon>
        <taxon>Fusarium fujikuroi species complex</taxon>
    </lineage>
</organism>
<comment type="caution">
    <text evidence="1">The sequence shown here is derived from an EMBL/GenBank/DDBJ whole genome shotgun (WGS) entry which is preliminary data.</text>
</comment>
<dbReference type="AlphaFoldDB" id="A0A8H5IBD0"/>
<dbReference type="Proteomes" id="UP000582016">
    <property type="component" value="Unassembled WGS sequence"/>
</dbReference>
<evidence type="ECO:0000313" key="1">
    <source>
        <dbReference type="EMBL" id="KAF5533144.1"/>
    </source>
</evidence>
<evidence type="ECO:0000313" key="2">
    <source>
        <dbReference type="Proteomes" id="UP000582016"/>
    </source>
</evidence>
<protein>
    <submittedName>
        <fullName evidence="1">Uncharacterized protein</fullName>
    </submittedName>
</protein>
<dbReference type="OrthoDB" id="4455544at2759"/>
<accession>A0A8H5IBD0</accession>
<sequence length="141" mass="14332">MAKSSQFRASTTWLTNHEDETMDRLKLGGIHRAQPFSHHFEKGAYHQYFVADWAFLAQPLRIIEYEKFRDWRATKVDVGADTSDDGGGGGGCGTGPFACGAVAAGCAAGAPGMAGDTCGSGCVSSCGGGDGGDGGCGGCGG</sequence>
<keyword evidence="2" id="KW-1185">Reference proteome</keyword>
<name>A0A8H5IBD0_9HYPO</name>
<proteinExistence type="predicted"/>
<gene>
    <name evidence="1" type="ORF">FPHYL_13655</name>
</gene>
<dbReference type="EMBL" id="JAAOAQ010000865">
    <property type="protein sequence ID" value="KAF5533144.1"/>
    <property type="molecule type" value="Genomic_DNA"/>
</dbReference>